<sequence length="40" mass="4877">MYKLEFNKRNCFHVNTSWETLNQSHWQKSFMSACTNMHVP</sequence>
<evidence type="ECO:0000313" key="1">
    <source>
        <dbReference type="EMBL" id="MBX49392.1"/>
    </source>
</evidence>
<protein>
    <submittedName>
        <fullName evidence="1">Uncharacterized protein</fullName>
    </submittedName>
</protein>
<dbReference type="EMBL" id="GGEC01068908">
    <property type="protein sequence ID" value="MBX49392.1"/>
    <property type="molecule type" value="Transcribed_RNA"/>
</dbReference>
<dbReference type="AlphaFoldDB" id="A0A2P2P3T8"/>
<name>A0A2P2P3T8_RHIMU</name>
<proteinExistence type="predicted"/>
<accession>A0A2P2P3T8</accession>
<organism evidence="1">
    <name type="scientific">Rhizophora mucronata</name>
    <name type="common">Asiatic mangrove</name>
    <dbReference type="NCBI Taxonomy" id="61149"/>
    <lineage>
        <taxon>Eukaryota</taxon>
        <taxon>Viridiplantae</taxon>
        <taxon>Streptophyta</taxon>
        <taxon>Embryophyta</taxon>
        <taxon>Tracheophyta</taxon>
        <taxon>Spermatophyta</taxon>
        <taxon>Magnoliopsida</taxon>
        <taxon>eudicotyledons</taxon>
        <taxon>Gunneridae</taxon>
        <taxon>Pentapetalae</taxon>
        <taxon>rosids</taxon>
        <taxon>fabids</taxon>
        <taxon>Malpighiales</taxon>
        <taxon>Rhizophoraceae</taxon>
        <taxon>Rhizophora</taxon>
    </lineage>
</organism>
<reference evidence="1" key="1">
    <citation type="submission" date="2018-02" db="EMBL/GenBank/DDBJ databases">
        <title>Rhizophora mucronata_Transcriptome.</title>
        <authorList>
            <person name="Meera S.P."/>
            <person name="Sreeshan A."/>
            <person name="Augustine A."/>
        </authorList>
    </citation>
    <scope>NUCLEOTIDE SEQUENCE</scope>
    <source>
        <tissue evidence="1">Leaf</tissue>
    </source>
</reference>